<dbReference type="SUPFAM" id="SSF49854">
    <property type="entry name" value="Spermadhesin, CUB domain"/>
    <property type="match status" value="1"/>
</dbReference>
<dbReference type="Proteomes" id="UP000694843">
    <property type="component" value="Unplaced"/>
</dbReference>
<dbReference type="PROSITE" id="PS01180">
    <property type="entry name" value="CUB"/>
    <property type="match status" value="1"/>
</dbReference>
<accession>A0A979FK68</accession>
<dbReference type="GeneID" id="108672767"/>
<protein>
    <submittedName>
        <fullName evidence="6">Uncharacterized protein LOC108672767</fullName>
    </submittedName>
</protein>
<feature type="compositionally biased region" description="Low complexity" evidence="3">
    <location>
        <begin position="998"/>
        <end position="1012"/>
    </location>
</feature>
<reference evidence="6" key="1">
    <citation type="submission" date="2025-08" db="UniProtKB">
        <authorList>
            <consortium name="RefSeq"/>
        </authorList>
    </citation>
    <scope>IDENTIFICATION</scope>
    <source>
        <tissue evidence="6">Whole organism</tissue>
    </source>
</reference>
<evidence type="ECO:0000259" key="4">
    <source>
        <dbReference type="PROSITE" id="PS01180"/>
    </source>
</evidence>
<dbReference type="KEGG" id="hazt:108672767"/>
<sequence length="1538" mass="167764">MLHVERLFILPLLLPVMLDAFGATYPGSFYGMLLRLGQARDRKLARTAPSPARIWAYHDPHFSGHDSVYDRATEEARGMSPKKHQAPTIHKPARLRYNSKSDAVYSQKNKPIVASSIKSVNGGHHVIGTNFKDLPEILMKPVYKNSSATFGADANHFSDNFLNYTNVGESGANVGGNSVDVLGSGGNVAGTAANIGGSGANVVEIGAQVGGTEVKVGETGAKVGGTDVKVGGTEVKVGGTEGKIGGSKVKVGGTEVKVGGTVANFGYSGEDNAERWNNAASSPAMRLSLDNVAANGLGLALNKDLISSTSSFTVPNKSTLERADLMSTISRPPVIFEAIPATGIASQKSGNFSTNVKPSDISFSVPEFPINISKRQNQKEEKIKFSNQLMHDRREVPIFHPLRPTLSPSDIQKRNEFYEKFKQEQAIQLKQATDEAQMKVTSSSSVPVGDQDDTSAELQVAKTNIINEQINQNNSRNLENQILKKRLKINDDNFVRNDVENGESDEYDQLMYLQELKENQKQLIEIKNKTFHFSHSGSINKTLVNKDSTNKHGNINHEVYGPIINKDPSESLSIHSNAFERDVDSLSEDTSTNIKTLRRQNLHVPQSFINSVPITKKEVPNRPNTNSHLVSPTDGIDKESWIQRKQLQSLSALQQDSLQQLVLHRQRIALQHLQRNGQPQDDGVLPIKPFLKGSWYRRAEDAEQTNPLPGDDITDNSVDLPDTNECGGQFLFELDPVKFSAHPHERAFFRSLHTPGYGSRRPYQAGLVCSWTVQIGPSCEYGMLVYSLAPSFIRRSHACSEDHLDVVYNGDRVSRYCGPLSRQQKVSGAQIWSTSVPKNLTLVFRSAPRRRKISSEHNWGVGVDVAAFCWGYSDAFKKQLAALKETNYIITPTSTSKPILTTGLISATDNFTEEVPTATKAENVAIEESKLPEAILNVQFTDDFDFSTASSTSPTTPSTKQTSTQVTPLVVLSEDPNAETTHQNPGDSTDSIEASKVSLTTSSSLTTTSASTGVSKEPNIVENLANSSGHHKAPTPPKVTDAVVTILETAPQASHISHTIQAHTVPIDKIQHIPIHVFENQTPLPHSSMDLATAADLFDTTYVNINTNFVQFPPSTNTSIKTGSIDNNQPIHFGSEATTESTNVIKITVDYSHGDKVPIKELAADSFSTAIDLTTLSSVLEVEGNTLPEISDVLNQNENYNVKGEQDETINFESGTHIVAAVPTVFTMKTKVNATSYLAEDLASTGLGSTVTSTDELDLISTSQSGGSLLATPNSPDSIINSSNEVAQYDAVVIEGQGPGTEASTSHHTESSESMATVPEYSKHTYANINDTKATAAKTPTRIVSVIVPTEQFFDAQHHTHASTVPVVKENAPQIHKITTVFTANALNVPKNPDEGIVHNEVTNAIERFEGVTPEVNNEDKLDSYEFGAQISNISELIHVGTSQTSVVNSDLDPDLELNKTTETTADHLEIIDATRKTDVENSAEAIKIKNHDTIPIRVSNKRVNRRDPDRVLRGTMHGRGPLPGLLFDSHRFRRFPW</sequence>
<dbReference type="OrthoDB" id="6362840at2759"/>
<keyword evidence="1" id="KW-1015">Disulfide bond</keyword>
<feature type="domain" description="CUB" evidence="4">
    <location>
        <begin position="726"/>
        <end position="868"/>
    </location>
</feature>
<gene>
    <name evidence="6" type="primary">LOC108672767</name>
</gene>
<evidence type="ECO:0000256" key="3">
    <source>
        <dbReference type="SAM" id="MobiDB-lite"/>
    </source>
</evidence>
<comment type="caution">
    <text evidence="2">Lacks conserved residue(s) required for the propagation of feature annotation.</text>
</comment>
<keyword evidence="5" id="KW-1185">Reference proteome</keyword>
<name>A0A979FK68_HYAAZ</name>
<evidence type="ECO:0000256" key="1">
    <source>
        <dbReference type="ARBA" id="ARBA00023157"/>
    </source>
</evidence>
<organism evidence="5 6">
    <name type="scientific">Hyalella azteca</name>
    <name type="common">Amphipod</name>
    <dbReference type="NCBI Taxonomy" id="294128"/>
    <lineage>
        <taxon>Eukaryota</taxon>
        <taxon>Metazoa</taxon>
        <taxon>Ecdysozoa</taxon>
        <taxon>Arthropoda</taxon>
        <taxon>Crustacea</taxon>
        <taxon>Multicrustacea</taxon>
        <taxon>Malacostraca</taxon>
        <taxon>Eumalacostraca</taxon>
        <taxon>Peracarida</taxon>
        <taxon>Amphipoda</taxon>
        <taxon>Senticaudata</taxon>
        <taxon>Talitrida</taxon>
        <taxon>Talitroidea</taxon>
        <taxon>Hyalellidae</taxon>
        <taxon>Hyalella</taxon>
    </lineage>
</organism>
<feature type="region of interest" description="Disordered" evidence="3">
    <location>
        <begin position="948"/>
        <end position="967"/>
    </location>
</feature>
<dbReference type="InterPro" id="IPR000859">
    <property type="entry name" value="CUB_dom"/>
</dbReference>
<dbReference type="InterPro" id="IPR035914">
    <property type="entry name" value="Sperma_CUB_dom_sf"/>
</dbReference>
<evidence type="ECO:0000313" key="6">
    <source>
        <dbReference type="RefSeq" id="XP_047736654.1"/>
    </source>
</evidence>
<evidence type="ECO:0000256" key="2">
    <source>
        <dbReference type="PROSITE-ProRule" id="PRU00059"/>
    </source>
</evidence>
<dbReference type="RefSeq" id="XP_047736654.1">
    <property type="nucleotide sequence ID" value="XM_047880698.1"/>
</dbReference>
<evidence type="ECO:0000313" key="5">
    <source>
        <dbReference type="Proteomes" id="UP000694843"/>
    </source>
</evidence>
<dbReference type="Gene3D" id="2.60.120.290">
    <property type="entry name" value="Spermadhesin, CUB domain"/>
    <property type="match status" value="1"/>
</dbReference>
<feature type="region of interest" description="Disordered" evidence="3">
    <location>
        <begin position="975"/>
        <end position="1019"/>
    </location>
</feature>
<feature type="compositionally biased region" description="Polar residues" evidence="3">
    <location>
        <begin position="978"/>
        <end position="992"/>
    </location>
</feature>
<feature type="region of interest" description="Disordered" evidence="3">
    <location>
        <begin position="1297"/>
        <end position="1316"/>
    </location>
</feature>
<proteinExistence type="predicted"/>